<keyword evidence="3" id="KW-0159">Chromosome partition</keyword>
<dbReference type="CDD" id="cd16393">
    <property type="entry name" value="SPO0J_N"/>
    <property type="match status" value="1"/>
</dbReference>
<dbReference type="Pfam" id="PF17762">
    <property type="entry name" value="HTH_ParB"/>
    <property type="match status" value="1"/>
</dbReference>
<dbReference type="EMBL" id="CP016268">
    <property type="protein sequence ID" value="ANO53129.1"/>
    <property type="molecule type" value="Genomic_DNA"/>
</dbReference>
<dbReference type="STRING" id="1548547.BA177_09225"/>
<evidence type="ECO:0000313" key="8">
    <source>
        <dbReference type="EMBL" id="ANO53129.1"/>
    </source>
</evidence>
<feature type="domain" description="ParB-like N-terminal" evidence="7">
    <location>
        <begin position="37"/>
        <end position="130"/>
    </location>
</feature>
<dbReference type="KEGG" id="woc:BA177_09225"/>
<dbReference type="GO" id="GO:0007059">
    <property type="term" value="P:chromosome segregation"/>
    <property type="evidence" value="ECO:0007669"/>
    <property type="project" value="UniProtKB-KW"/>
</dbReference>
<dbReference type="AlphaFoldDB" id="A0A193LL41"/>
<dbReference type="SUPFAM" id="SSF110849">
    <property type="entry name" value="ParB/Sulfiredoxin"/>
    <property type="match status" value="1"/>
</dbReference>
<gene>
    <name evidence="8" type="ORF">BA177_09225</name>
</gene>
<dbReference type="Pfam" id="PF02195">
    <property type="entry name" value="ParB_N"/>
    <property type="match status" value="1"/>
</dbReference>
<keyword evidence="9" id="KW-1185">Reference proteome</keyword>
<evidence type="ECO:0000256" key="3">
    <source>
        <dbReference type="ARBA" id="ARBA00022829"/>
    </source>
</evidence>
<keyword evidence="4" id="KW-0238">DNA-binding</keyword>
<evidence type="ECO:0000259" key="7">
    <source>
        <dbReference type="SMART" id="SM00470"/>
    </source>
</evidence>
<proteinExistence type="inferred from homology"/>
<dbReference type="Gene3D" id="1.10.10.2830">
    <property type="match status" value="1"/>
</dbReference>
<dbReference type="OrthoDB" id="9802051at2"/>
<dbReference type="InterPro" id="IPR057240">
    <property type="entry name" value="ParB_dimer_C"/>
</dbReference>
<dbReference type="GO" id="GO:0003677">
    <property type="term" value="F:DNA binding"/>
    <property type="evidence" value="ECO:0007669"/>
    <property type="project" value="UniProtKB-KW"/>
</dbReference>
<comment type="similarity">
    <text evidence="1">Belongs to the ParB family.</text>
</comment>
<feature type="region of interest" description="Disordered" evidence="6">
    <location>
        <begin position="1"/>
        <end position="32"/>
    </location>
</feature>
<dbReference type="InterPro" id="IPR004437">
    <property type="entry name" value="ParB/RepB/Spo0J"/>
</dbReference>
<sequence length="312" mass="34036">MSAPKKRLGRGLEALLGNKASEEEPAGSDASSTLVTQDMLVTTLQPGQYQPRQSLSDDSLSELANSIREQGVLQPLIVRPIEAANGITHEIVAGERRWRASQIVGLESVPVVVRELDDQSALAVALIENLQREDLNAIEQAQSLMRLAKEFQLTHQQVADAVGRSRSSVSNLLRLLDLDDAVKDMLANGRLDMGHARALLPLRGEHQVKIAQKASASGWSVRQVEKSVRSRLTEDAARKPAAPIDMQTRWLQEQLGKELGQKVTIRPRTDGTYKLDIAFASLDQLQFALGQVQGLIGQLQAAAGPRVRTAAK</sequence>
<dbReference type="InterPro" id="IPR050336">
    <property type="entry name" value="Chromosome_partition/occlusion"/>
</dbReference>
<dbReference type="PANTHER" id="PTHR33375">
    <property type="entry name" value="CHROMOSOME-PARTITIONING PROTEIN PARB-RELATED"/>
    <property type="match status" value="1"/>
</dbReference>
<dbReference type="FunFam" id="3.90.1530.30:FF:000001">
    <property type="entry name" value="Chromosome partitioning protein ParB"/>
    <property type="match status" value="1"/>
</dbReference>
<dbReference type="NCBIfam" id="TIGR00180">
    <property type="entry name" value="parB_part"/>
    <property type="match status" value="1"/>
</dbReference>
<dbReference type="InterPro" id="IPR041468">
    <property type="entry name" value="HTH_ParB/Spo0J"/>
</dbReference>
<comment type="function">
    <text evidence="5">Involved in chromosome partition. Localize to both poles of the predivisional cell following completion of DNA replication. Binds to the DNA origin of replication.</text>
</comment>
<dbReference type="SMART" id="SM00470">
    <property type="entry name" value="ParB"/>
    <property type="match status" value="1"/>
</dbReference>
<evidence type="ECO:0000256" key="2">
    <source>
        <dbReference type="ARBA" id="ARBA00022372"/>
    </source>
</evidence>
<dbReference type="PANTHER" id="PTHR33375:SF1">
    <property type="entry name" value="CHROMOSOME-PARTITIONING PROTEIN PARB-RELATED"/>
    <property type="match status" value="1"/>
</dbReference>
<dbReference type="RefSeq" id="WP_068619158.1">
    <property type="nucleotide sequence ID" value="NZ_CP016268.1"/>
</dbReference>
<organism evidence="8 9">
    <name type="scientific">Woeseia oceani</name>
    <dbReference type="NCBI Taxonomy" id="1548547"/>
    <lineage>
        <taxon>Bacteria</taxon>
        <taxon>Pseudomonadati</taxon>
        <taxon>Pseudomonadota</taxon>
        <taxon>Gammaproteobacteria</taxon>
        <taxon>Woeseiales</taxon>
        <taxon>Woeseiaceae</taxon>
        <taxon>Woeseia</taxon>
    </lineage>
</organism>
<name>A0A193LL41_9GAMM</name>
<accession>A0A193LL41</accession>
<evidence type="ECO:0000256" key="4">
    <source>
        <dbReference type="ARBA" id="ARBA00023125"/>
    </source>
</evidence>
<dbReference type="FunFam" id="1.10.10.2830:FF:000001">
    <property type="entry name" value="Chromosome partitioning protein ParB"/>
    <property type="match status" value="1"/>
</dbReference>
<evidence type="ECO:0000313" key="9">
    <source>
        <dbReference type="Proteomes" id="UP000092695"/>
    </source>
</evidence>
<dbReference type="SUPFAM" id="SSF109709">
    <property type="entry name" value="KorB DNA-binding domain-like"/>
    <property type="match status" value="1"/>
</dbReference>
<dbReference type="InterPro" id="IPR036086">
    <property type="entry name" value="ParB/Sulfiredoxin_sf"/>
</dbReference>
<evidence type="ECO:0000256" key="1">
    <source>
        <dbReference type="ARBA" id="ARBA00006295"/>
    </source>
</evidence>
<protein>
    <recommendedName>
        <fullName evidence="2">Probable chromosome-partitioning protein ParB</fullName>
    </recommendedName>
</protein>
<dbReference type="GO" id="GO:0005694">
    <property type="term" value="C:chromosome"/>
    <property type="evidence" value="ECO:0007669"/>
    <property type="project" value="TreeGrafter"/>
</dbReference>
<dbReference type="GO" id="GO:0045881">
    <property type="term" value="P:positive regulation of sporulation resulting in formation of a cellular spore"/>
    <property type="evidence" value="ECO:0007669"/>
    <property type="project" value="TreeGrafter"/>
</dbReference>
<evidence type="ECO:0000256" key="5">
    <source>
        <dbReference type="ARBA" id="ARBA00025472"/>
    </source>
</evidence>
<dbReference type="Gene3D" id="3.90.1530.30">
    <property type="match status" value="1"/>
</dbReference>
<dbReference type="Proteomes" id="UP000092695">
    <property type="component" value="Chromosome"/>
</dbReference>
<dbReference type="Pfam" id="PF23552">
    <property type="entry name" value="ParB_C"/>
    <property type="match status" value="1"/>
</dbReference>
<reference evidence="8 9" key="1">
    <citation type="submission" date="2016-06" db="EMBL/GenBank/DDBJ databases">
        <title>Complete genome sequence of a deep-branching marine Gamma Proteobacterium Woeseia oceani type strain XK5.</title>
        <authorList>
            <person name="Mu D."/>
            <person name="Du Z."/>
        </authorList>
    </citation>
    <scope>NUCLEOTIDE SEQUENCE [LARGE SCALE GENOMIC DNA]</scope>
    <source>
        <strain evidence="8 9">XK5</strain>
    </source>
</reference>
<evidence type="ECO:0000256" key="6">
    <source>
        <dbReference type="SAM" id="MobiDB-lite"/>
    </source>
</evidence>
<dbReference type="InterPro" id="IPR003115">
    <property type="entry name" value="ParB_N"/>
</dbReference>